<evidence type="ECO:0000313" key="1">
    <source>
        <dbReference type="EMBL" id="MEC6830527.1"/>
    </source>
</evidence>
<sequence length="93" mass="10783">MSLKIKCEHMELTDSIKSSVAGYIVEMMVIDPEFKHIHVDIIKEDTGYAVDLKMDTEEFNKVTAKAHNVNLDECIKEAFFHFEKVIEKKVTHQ</sequence>
<dbReference type="Gene3D" id="3.30.160.100">
    <property type="entry name" value="Ribosome hibernation promotion factor-like"/>
    <property type="match status" value="1"/>
</dbReference>
<dbReference type="Proteomes" id="UP000191116">
    <property type="component" value="Unassembled WGS sequence"/>
</dbReference>
<evidence type="ECO:0000313" key="3">
    <source>
        <dbReference type="Proteomes" id="UP000191116"/>
    </source>
</evidence>
<proteinExistence type="predicted"/>
<dbReference type="Proteomes" id="UP001306119">
    <property type="component" value="Unassembled WGS sequence"/>
</dbReference>
<dbReference type="OrthoDB" id="5821573at2"/>
<dbReference type="SUPFAM" id="SSF69754">
    <property type="entry name" value="Ribosome binding protein Y (YfiA homologue)"/>
    <property type="match status" value="1"/>
</dbReference>
<protein>
    <submittedName>
        <fullName evidence="1">HPF/RaiA family ribosome-associated protein</fullName>
    </submittedName>
</protein>
<accession>A0A1T4R2I4</accession>
<reference evidence="2 3" key="1">
    <citation type="submission" date="2017-02" db="EMBL/GenBank/DDBJ databases">
        <authorList>
            <person name="Peterson S.W."/>
        </authorList>
    </citation>
    <scope>NUCLEOTIDE SEQUENCE [LARGE SCALE GENOMIC DNA]</scope>
    <source>
        <strain evidence="2 3">CECT 9189</strain>
    </source>
</reference>
<dbReference type="EMBL" id="FUWP01000004">
    <property type="protein sequence ID" value="SKA09818.1"/>
    <property type="molecule type" value="Genomic_DNA"/>
</dbReference>
<evidence type="ECO:0000313" key="4">
    <source>
        <dbReference type="Proteomes" id="UP001306119"/>
    </source>
</evidence>
<dbReference type="EMBL" id="JAYXUG010000001">
    <property type="protein sequence ID" value="MEC6830527.1"/>
    <property type="molecule type" value="Genomic_DNA"/>
</dbReference>
<evidence type="ECO:0000313" key="2">
    <source>
        <dbReference type="EMBL" id="SKA09818.1"/>
    </source>
</evidence>
<name>A0A1T4R2I4_9GAMM</name>
<gene>
    <name evidence="2" type="ORF">CZ814_01155</name>
    <name evidence="1" type="ORF">VXS06_01965</name>
</gene>
<dbReference type="AlphaFoldDB" id="A0A1T4R2I4"/>
<dbReference type="InterPro" id="IPR036567">
    <property type="entry name" value="RHF-like"/>
</dbReference>
<dbReference type="RefSeq" id="WP_080174042.1">
    <property type="nucleotide sequence ID" value="NZ_AP024855.1"/>
</dbReference>
<reference evidence="1 4" key="2">
    <citation type="submission" date="2024-01" db="EMBL/GenBank/DDBJ databases">
        <title>Active colonisers of the gastrointestinal tract of Atlantic salmon farmed in a warm water region.</title>
        <authorList>
            <person name="Bowman J.P."/>
        </authorList>
    </citation>
    <scope>NUCLEOTIDE SEQUENCE [LARGE SCALE GENOMIC DNA]</scope>
    <source>
        <strain evidence="1 4">S3MW1</strain>
    </source>
</reference>
<organism evidence="2 3">
    <name type="scientific">Photobacterium toruni</name>
    <dbReference type="NCBI Taxonomy" id="1935446"/>
    <lineage>
        <taxon>Bacteria</taxon>
        <taxon>Pseudomonadati</taxon>
        <taxon>Pseudomonadota</taxon>
        <taxon>Gammaproteobacteria</taxon>
        <taxon>Vibrionales</taxon>
        <taxon>Vibrionaceae</taxon>
        <taxon>Photobacterium</taxon>
    </lineage>
</organism>
<keyword evidence="4" id="KW-1185">Reference proteome</keyword>